<dbReference type="EMBL" id="AP022560">
    <property type="protein sequence ID" value="BBX01263.1"/>
    <property type="molecule type" value="Genomic_DNA"/>
</dbReference>
<keyword evidence="5 7" id="KW-1133">Transmembrane helix</keyword>
<comment type="subcellular location">
    <subcellularLocation>
        <location evidence="1 7">Cell membrane</location>
        <topology evidence="1 7">Multi-pass membrane protein</topology>
    </subcellularLocation>
</comment>
<dbReference type="InterPro" id="IPR002771">
    <property type="entry name" value="Multi_antbiot-R_MarC"/>
</dbReference>
<protein>
    <recommendedName>
        <fullName evidence="7">UPF0056 membrane protein</fullName>
    </recommendedName>
</protein>
<proteinExistence type="inferred from homology"/>
<keyword evidence="9" id="KW-1185">Reference proteome</keyword>
<feature type="transmembrane region" description="Helical" evidence="7">
    <location>
        <begin position="145"/>
        <end position="168"/>
    </location>
</feature>
<evidence type="ECO:0000256" key="2">
    <source>
        <dbReference type="ARBA" id="ARBA00009784"/>
    </source>
</evidence>
<feature type="transmembrane region" description="Helical" evidence="7">
    <location>
        <begin position="74"/>
        <end position="96"/>
    </location>
</feature>
<gene>
    <name evidence="8" type="ORF">MMOR_21990</name>
</gene>
<evidence type="ECO:0000256" key="3">
    <source>
        <dbReference type="ARBA" id="ARBA00022475"/>
    </source>
</evidence>
<dbReference type="KEGG" id="mmor:MMOR_21990"/>
<keyword evidence="6 7" id="KW-0472">Membrane</keyword>
<dbReference type="PANTHER" id="PTHR33508">
    <property type="entry name" value="UPF0056 MEMBRANE PROTEIN YHCE"/>
    <property type="match status" value="1"/>
</dbReference>
<dbReference type="RefSeq" id="WP_083157174.1">
    <property type="nucleotide sequence ID" value="NZ_AP022560.1"/>
</dbReference>
<evidence type="ECO:0000256" key="4">
    <source>
        <dbReference type="ARBA" id="ARBA00022692"/>
    </source>
</evidence>
<reference evidence="8 9" key="1">
    <citation type="journal article" date="2019" name="Emerg. Microbes Infect.">
        <title>Comprehensive subspecies identification of 175 nontuberculous mycobacteria species based on 7547 genomic profiles.</title>
        <authorList>
            <person name="Matsumoto Y."/>
            <person name="Kinjo T."/>
            <person name="Motooka D."/>
            <person name="Nabeya D."/>
            <person name="Jung N."/>
            <person name="Uechi K."/>
            <person name="Horii T."/>
            <person name="Iida T."/>
            <person name="Fujita J."/>
            <person name="Nakamura S."/>
        </authorList>
    </citation>
    <scope>NUCLEOTIDE SEQUENCE [LARGE SCALE GENOMIC DNA]</scope>
    <source>
        <strain evidence="8 9">JCM 6375</strain>
    </source>
</reference>
<feature type="transmembrane region" description="Helical" evidence="7">
    <location>
        <begin position="42"/>
        <end position="62"/>
    </location>
</feature>
<dbReference type="NCBIfam" id="TIGR00427">
    <property type="entry name" value="NAAT family transporter"/>
    <property type="match status" value="1"/>
</dbReference>
<dbReference type="AlphaFoldDB" id="A0AAD1M5E9"/>
<comment type="similarity">
    <text evidence="2 7">Belongs to the UPF0056 (MarC) family.</text>
</comment>
<keyword evidence="3" id="KW-1003">Cell membrane</keyword>
<accession>A0AAD1M5E9</accession>
<evidence type="ECO:0000256" key="1">
    <source>
        <dbReference type="ARBA" id="ARBA00004651"/>
    </source>
</evidence>
<evidence type="ECO:0000256" key="7">
    <source>
        <dbReference type="RuleBase" id="RU362048"/>
    </source>
</evidence>
<name>A0AAD1M5E9_9MYCO</name>
<evidence type="ECO:0000313" key="9">
    <source>
        <dbReference type="Proteomes" id="UP000466681"/>
    </source>
</evidence>
<feature type="transmembrane region" description="Helical" evidence="7">
    <location>
        <begin position="12"/>
        <end position="30"/>
    </location>
</feature>
<evidence type="ECO:0000313" key="8">
    <source>
        <dbReference type="EMBL" id="BBX01263.1"/>
    </source>
</evidence>
<dbReference type="Pfam" id="PF01914">
    <property type="entry name" value="MarC"/>
    <property type="match status" value="1"/>
</dbReference>
<keyword evidence="4 7" id="KW-0812">Transmembrane</keyword>
<feature type="transmembrane region" description="Helical" evidence="7">
    <location>
        <begin position="180"/>
        <end position="201"/>
    </location>
</feature>
<evidence type="ECO:0000256" key="6">
    <source>
        <dbReference type="ARBA" id="ARBA00023136"/>
    </source>
</evidence>
<dbReference type="PANTHER" id="PTHR33508:SF1">
    <property type="entry name" value="UPF0056 MEMBRANE PROTEIN YHCE"/>
    <property type="match status" value="1"/>
</dbReference>
<dbReference type="Proteomes" id="UP000466681">
    <property type="component" value="Chromosome"/>
</dbReference>
<dbReference type="GO" id="GO:0005886">
    <property type="term" value="C:plasma membrane"/>
    <property type="evidence" value="ECO:0007669"/>
    <property type="project" value="UniProtKB-SubCell"/>
</dbReference>
<organism evidence="8 9">
    <name type="scientific">Mycolicibacterium moriokaense</name>
    <dbReference type="NCBI Taxonomy" id="39691"/>
    <lineage>
        <taxon>Bacteria</taxon>
        <taxon>Bacillati</taxon>
        <taxon>Actinomycetota</taxon>
        <taxon>Actinomycetes</taxon>
        <taxon>Mycobacteriales</taxon>
        <taxon>Mycobacteriaceae</taxon>
        <taxon>Mycolicibacterium</taxon>
    </lineage>
</organism>
<evidence type="ECO:0000256" key="5">
    <source>
        <dbReference type="ARBA" id="ARBA00022989"/>
    </source>
</evidence>
<sequence length="209" mass="21742">MQIDVDFVLRVTIGLLVITAPFDPVKLLFFNQVLTDRPQSRVGAALKVTVYVSVILAVAALAGKELLEAMGINLHVFGAVGGLVIASMGFEMLYGGGASKAQGEDERKEGPEEGDGLLMPLSIPLIAGPGAIATTIAFGSQNTSTSGLVAMAIAIASVALVTFLFYCYMGGLLARLKPGAVAIMARIGGLLLATLGFQMFLGGLKNFFM</sequence>
<feature type="transmembrane region" description="Helical" evidence="7">
    <location>
        <begin position="117"/>
        <end position="139"/>
    </location>
</feature>